<dbReference type="InterPro" id="IPR023473">
    <property type="entry name" value="AMMECR1"/>
</dbReference>
<accession>A0ABR2K1K9</accession>
<comment type="caution">
    <text evidence="2">The sequence shown here is derived from an EMBL/GenBank/DDBJ whole genome shotgun (WGS) entry which is preliminary data.</text>
</comment>
<gene>
    <name evidence="2" type="ORF">M9Y10_044127</name>
</gene>
<evidence type="ECO:0000313" key="2">
    <source>
        <dbReference type="EMBL" id="KAK8884999.1"/>
    </source>
</evidence>
<name>A0ABR2K1K9_9EUKA</name>
<evidence type="ECO:0000313" key="3">
    <source>
        <dbReference type="Proteomes" id="UP001470230"/>
    </source>
</evidence>
<reference evidence="2 3" key="1">
    <citation type="submission" date="2024-04" db="EMBL/GenBank/DDBJ databases">
        <title>Tritrichomonas musculus Genome.</title>
        <authorList>
            <person name="Alves-Ferreira E."/>
            <person name="Grigg M."/>
            <person name="Lorenzi H."/>
            <person name="Galac M."/>
        </authorList>
    </citation>
    <scope>NUCLEOTIDE SEQUENCE [LARGE SCALE GENOMIC DNA]</scope>
    <source>
        <strain evidence="2 3">EAF2021</strain>
    </source>
</reference>
<dbReference type="SUPFAM" id="SSF143447">
    <property type="entry name" value="AMMECR1-like"/>
    <property type="match status" value="1"/>
</dbReference>
<sequence>MLAALELCYICFESIITSLDNSRIAPLYKFFSRKADSTDKYPLFVTWKKSNQLRGCIGTFQPNPLYMGLRKYSRSAAFHDERFPPITKEEIPQLTCTVNLLHSFEDTVNAFDWQIGKHGIILTIKNVFQATFLPEVMVENRWSKEETIKQLALKAGYNGVIDDELLQSCKVRRYQSSSITASYDQYLEYYNEFNAKNSEL</sequence>
<dbReference type="NCBIfam" id="TIGR04335">
    <property type="entry name" value="AmmeMemoSam_A"/>
    <property type="match status" value="1"/>
</dbReference>
<dbReference type="EMBL" id="JAPFFF010000008">
    <property type="protein sequence ID" value="KAK8884999.1"/>
    <property type="molecule type" value="Genomic_DNA"/>
</dbReference>
<dbReference type="NCBIfam" id="TIGR00296">
    <property type="entry name" value="TIGR00296 family protein"/>
    <property type="match status" value="1"/>
</dbReference>
<dbReference type="PROSITE" id="PS51112">
    <property type="entry name" value="AMMECR1"/>
    <property type="match status" value="1"/>
</dbReference>
<proteinExistence type="predicted"/>
<keyword evidence="3" id="KW-1185">Reference proteome</keyword>
<evidence type="ECO:0000259" key="1">
    <source>
        <dbReference type="PROSITE" id="PS51112"/>
    </source>
</evidence>
<dbReference type="InterPro" id="IPR036071">
    <property type="entry name" value="AMMECR1_dom_sf"/>
</dbReference>
<dbReference type="Pfam" id="PF01871">
    <property type="entry name" value="AMMECR1"/>
    <property type="match status" value="1"/>
</dbReference>
<feature type="domain" description="AMMECR1" evidence="1">
    <location>
        <begin position="1"/>
        <end position="190"/>
    </location>
</feature>
<dbReference type="PANTHER" id="PTHR13016">
    <property type="entry name" value="AMMECR1 HOMOLOG"/>
    <property type="match status" value="1"/>
</dbReference>
<dbReference type="InterPro" id="IPR027623">
    <property type="entry name" value="AmmeMemoSam_A"/>
</dbReference>
<dbReference type="PANTHER" id="PTHR13016:SF0">
    <property type="entry name" value="AMME SYNDROME CANDIDATE GENE 1 PROTEIN"/>
    <property type="match status" value="1"/>
</dbReference>
<organism evidence="2 3">
    <name type="scientific">Tritrichomonas musculus</name>
    <dbReference type="NCBI Taxonomy" id="1915356"/>
    <lineage>
        <taxon>Eukaryota</taxon>
        <taxon>Metamonada</taxon>
        <taxon>Parabasalia</taxon>
        <taxon>Tritrichomonadida</taxon>
        <taxon>Tritrichomonadidae</taxon>
        <taxon>Tritrichomonas</taxon>
    </lineage>
</organism>
<dbReference type="Gene3D" id="3.30.700.20">
    <property type="entry name" value="Hypothetical protein ph0010, domain 1"/>
    <property type="match status" value="1"/>
</dbReference>
<dbReference type="InterPro" id="IPR002733">
    <property type="entry name" value="AMMECR1_domain"/>
</dbReference>
<dbReference type="InterPro" id="IPR027485">
    <property type="entry name" value="AMMECR1_N"/>
</dbReference>
<protein>
    <recommendedName>
        <fullName evidence="1">AMMECR1 domain-containing protein</fullName>
    </recommendedName>
</protein>
<dbReference type="Proteomes" id="UP001470230">
    <property type="component" value="Unassembled WGS sequence"/>
</dbReference>